<protein>
    <recommendedName>
        <fullName evidence="2">TFIIS N-terminal domain-containing protein</fullName>
    </recommendedName>
</protein>
<feature type="compositionally biased region" description="Gly residues" evidence="1">
    <location>
        <begin position="222"/>
        <end position="241"/>
    </location>
</feature>
<feature type="region of interest" description="Disordered" evidence="1">
    <location>
        <begin position="204"/>
        <end position="241"/>
    </location>
</feature>
<sequence length="301" mass="30295">MAAALESFGKAHAEAIAFAEQVEGHVEHLATMHMTLELLRETAVGRVVKRISRRREPALATAAAKARELVVQWQQVADAASSKPRAPATAAPAARVAAVQAARSGELDRAAEAAARADARASFGSAELGRAAQGTKKRTAPADTAGEAAGLLGRLASTGNPVRDKAVAILAHALTPADALSPAEAALALEASLFAAYGSGGDSSHGVNGGEAPGAERHGGALANGGGTGGGVEASGDRAQGGGASCSAVYKRRVRLLWGLLAPDSGACLPELRARLLRGEVASEALATVKAEHRIAGRPAL</sequence>
<dbReference type="EMBL" id="JALJOU010000041">
    <property type="protein sequence ID" value="KAK9832514.1"/>
    <property type="molecule type" value="Genomic_DNA"/>
</dbReference>
<dbReference type="Proteomes" id="UP001445335">
    <property type="component" value="Unassembled WGS sequence"/>
</dbReference>
<dbReference type="InterPro" id="IPR017923">
    <property type="entry name" value="TFIIS_N"/>
</dbReference>
<organism evidence="3 4">
    <name type="scientific">Elliptochloris bilobata</name>
    <dbReference type="NCBI Taxonomy" id="381761"/>
    <lineage>
        <taxon>Eukaryota</taxon>
        <taxon>Viridiplantae</taxon>
        <taxon>Chlorophyta</taxon>
        <taxon>core chlorophytes</taxon>
        <taxon>Trebouxiophyceae</taxon>
        <taxon>Trebouxiophyceae incertae sedis</taxon>
        <taxon>Elliptochloris clade</taxon>
        <taxon>Elliptochloris</taxon>
    </lineage>
</organism>
<reference evidence="3 4" key="1">
    <citation type="journal article" date="2024" name="Nat. Commun.">
        <title>Phylogenomics reveals the evolutionary origins of lichenization in chlorophyte algae.</title>
        <authorList>
            <person name="Puginier C."/>
            <person name="Libourel C."/>
            <person name="Otte J."/>
            <person name="Skaloud P."/>
            <person name="Haon M."/>
            <person name="Grisel S."/>
            <person name="Petersen M."/>
            <person name="Berrin J.G."/>
            <person name="Delaux P.M."/>
            <person name="Dal Grande F."/>
            <person name="Keller J."/>
        </authorList>
    </citation>
    <scope>NUCLEOTIDE SEQUENCE [LARGE SCALE GENOMIC DNA]</scope>
    <source>
        <strain evidence="3 4">SAG 245.80</strain>
    </source>
</reference>
<dbReference type="Gene3D" id="1.20.930.10">
    <property type="entry name" value="Conserved domain common to transcription factors TFIIS, elongin A, CRSP70"/>
    <property type="match status" value="1"/>
</dbReference>
<proteinExistence type="predicted"/>
<evidence type="ECO:0000313" key="4">
    <source>
        <dbReference type="Proteomes" id="UP001445335"/>
    </source>
</evidence>
<comment type="caution">
    <text evidence="3">The sequence shown here is derived from an EMBL/GenBank/DDBJ whole genome shotgun (WGS) entry which is preliminary data.</text>
</comment>
<evidence type="ECO:0000259" key="2">
    <source>
        <dbReference type="Pfam" id="PF08711"/>
    </source>
</evidence>
<name>A0AAW1RFX6_9CHLO</name>
<dbReference type="AlphaFoldDB" id="A0AAW1RFX6"/>
<dbReference type="InterPro" id="IPR035441">
    <property type="entry name" value="TFIIS/LEDGF_dom_sf"/>
</dbReference>
<dbReference type="SUPFAM" id="SSF47676">
    <property type="entry name" value="Conserved domain common to transcription factors TFIIS, elongin A, CRSP70"/>
    <property type="match status" value="1"/>
</dbReference>
<feature type="domain" description="TFIIS N-terminal" evidence="2">
    <location>
        <begin position="28"/>
        <end position="75"/>
    </location>
</feature>
<keyword evidence="4" id="KW-1185">Reference proteome</keyword>
<dbReference type="Pfam" id="PF08711">
    <property type="entry name" value="Med26"/>
    <property type="match status" value="1"/>
</dbReference>
<gene>
    <name evidence="3" type="ORF">WJX81_003587</name>
</gene>
<accession>A0AAW1RFX6</accession>
<evidence type="ECO:0000313" key="3">
    <source>
        <dbReference type="EMBL" id="KAK9832514.1"/>
    </source>
</evidence>
<evidence type="ECO:0000256" key="1">
    <source>
        <dbReference type="SAM" id="MobiDB-lite"/>
    </source>
</evidence>